<keyword evidence="2" id="KW-0732">Signal</keyword>
<feature type="signal peptide" evidence="2">
    <location>
        <begin position="1"/>
        <end position="18"/>
    </location>
</feature>
<accession>A0AA46I649</accession>
<organism evidence="3 4">
    <name type="scientific">Hypnocyclicus thermotrophus</name>
    <dbReference type="NCBI Taxonomy" id="1627895"/>
    <lineage>
        <taxon>Bacteria</taxon>
        <taxon>Fusobacteriati</taxon>
        <taxon>Fusobacteriota</taxon>
        <taxon>Fusobacteriia</taxon>
        <taxon>Fusobacteriales</taxon>
        <taxon>Fusobacteriaceae</taxon>
        <taxon>Hypnocyclicus</taxon>
    </lineage>
</organism>
<proteinExistence type="predicted"/>
<dbReference type="AlphaFoldDB" id="A0AA46I649"/>
<comment type="caution">
    <text evidence="3">The sequence shown here is derived from an EMBL/GenBank/DDBJ whole genome shotgun (WGS) entry which is preliminary data.</text>
</comment>
<feature type="chain" id="PRO_5041337025" description="Lipid/polyisoprenoid-binding YceI-like domain-containing protein" evidence="2">
    <location>
        <begin position="19"/>
        <end position="188"/>
    </location>
</feature>
<evidence type="ECO:0000313" key="4">
    <source>
        <dbReference type="Proteomes" id="UP000294678"/>
    </source>
</evidence>
<name>A0AA46I649_9FUSO</name>
<evidence type="ECO:0000256" key="1">
    <source>
        <dbReference type="SAM" id="Coils"/>
    </source>
</evidence>
<sequence length="188" mass="21961">MKKFGVILYLAISFSTFADHNIGYYFDKIFKSEKIEKIEGISDIKEGIEITGLVYDKVRFNKIIIYDHKEKQQNKLELLTKDLEKAFLERNNDIKEIKIQTQNNNILIEGKANVLSGIFKITLIGTFYIQNNEIYFDIKKGKVGVIAVPKFIVESFKERLNPFFKAEDLNLDIIINKIKFKKDKIIIE</sequence>
<evidence type="ECO:0000256" key="2">
    <source>
        <dbReference type="SAM" id="SignalP"/>
    </source>
</evidence>
<evidence type="ECO:0008006" key="5">
    <source>
        <dbReference type="Google" id="ProtNLM"/>
    </source>
</evidence>
<dbReference type="EMBL" id="SOBG01000004">
    <property type="protein sequence ID" value="TDT70580.1"/>
    <property type="molecule type" value="Genomic_DNA"/>
</dbReference>
<keyword evidence="1" id="KW-0175">Coiled coil</keyword>
<reference evidence="3 4" key="1">
    <citation type="submission" date="2019-03" db="EMBL/GenBank/DDBJ databases">
        <title>Genomic Encyclopedia of Type Strains, Phase IV (KMG-IV): sequencing the most valuable type-strain genomes for metagenomic binning, comparative biology and taxonomic classification.</title>
        <authorList>
            <person name="Goeker M."/>
        </authorList>
    </citation>
    <scope>NUCLEOTIDE SEQUENCE [LARGE SCALE GENOMIC DNA]</scope>
    <source>
        <strain evidence="3 4">DSM 100055</strain>
    </source>
</reference>
<evidence type="ECO:0000313" key="3">
    <source>
        <dbReference type="EMBL" id="TDT70580.1"/>
    </source>
</evidence>
<gene>
    <name evidence="3" type="ORF">EV215_1130</name>
</gene>
<dbReference type="RefSeq" id="WP_134113015.1">
    <property type="nucleotide sequence ID" value="NZ_SOBG01000004.1"/>
</dbReference>
<feature type="coiled-coil region" evidence="1">
    <location>
        <begin position="69"/>
        <end position="105"/>
    </location>
</feature>
<protein>
    <recommendedName>
        <fullName evidence="5">Lipid/polyisoprenoid-binding YceI-like domain-containing protein</fullName>
    </recommendedName>
</protein>
<keyword evidence="4" id="KW-1185">Reference proteome</keyword>
<dbReference type="Proteomes" id="UP000294678">
    <property type="component" value="Unassembled WGS sequence"/>
</dbReference>